<organism evidence="2 3">
    <name type="scientific">Aspergillus mulundensis</name>
    <dbReference type="NCBI Taxonomy" id="1810919"/>
    <lineage>
        <taxon>Eukaryota</taxon>
        <taxon>Fungi</taxon>
        <taxon>Dikarya</taxon>
        <taxon>Ascomycota</taxon>
        <taxon>Pezizomycotina</taxon>
        <taxon>Eurotiomycetes</taxon>
        <taxon>Eurotiomycetidae</taxon>
        <taxon>Eurotiales</taxon>
        <taxon>Aspergillaceae</taxon>
        <taxon>Aspergillus</taxon>
        <taxon>Aspergillus subgen. Nidulantes</taxon>
    </lineage>
</organism>
<dbReference type="EMBL" id="PVWQ01000001">
    <property type="protein sequence ID" value="RDW93337.1"/>
    <property type="molecule type" value="Genomic_DNA"/>
</dbReference>
<reference evidence="2 3" key="1">
    <citation type="journal article" date="2018" name="IMA Fungus">
        <title>IMA Genome-F 9: Draft genome sequence of Annulohypoxylon stygium, Aspergillus mulundensis, Berkeleyomyces basicola (syn. Thielaviopsis basicola), Ceratocystis smalleyi, two Cercospora beticola strains, Coleophoma cylindrospora, Fusarium fracticaudum, Phialophora cf. hyalina, and Morchella septimelata.</title>
        <authorList>
            <person name="Wingfield B.D."/>
            <person name="Bills G.F."/>
            <person name="Dong Y."/>
            <person name="Huang W."/>
            <person name="Nel W.J."/>
            <person name="Swalarsk-Parry B.S."/>
            <person name="Vaghefi N."/>
            <person name="Wilken P.M."/>
            <person name="An Z."/>
            <person name="de Beer Z.W."/>
            <person name="De Vos L."/>
            <person name="Chen L."/>
            <person name="Duong T.A."/>
            <person name="Gao Y."/>
            <person name="Hammerbacher A."/>
            <person name="Kikkert J.R."/>
            <person name="Li Y."/>
            <person name="Li H."/>
            <person name="Li K."/>
            <person name="Li Q."/>
            <person name="Liu X."/>
            <person name="Ma X."/>
            <person name="Naidoo K."/>
            <person name="Pethybridge S.J."/>
            <person name="Sun J."/>
            <person name="Steenkamp E.T."/>
            <person name="van der Nest M.A."/>
            <person name="van Wyk S."/>
            <person name="Wingfield M.J."/>
            <person name="Xiong C."/>
            <person name="Yue Q."/>
            <person name="Zhang X."/>
        </authorList>
    </citation>
    <scope>NUCLEOTIDE SEQUENCE [LARGE SCALE GENOMIC DNA]</scope>
    <source>
        <strain evidence="2 3">DSM 5745</strain>
    </source>
</reference>
<feature type="compositionally biased region" description="Polar residues" evidence="1">
    <location>
        <begin position="479"/>
        <end position="500"/>
    </location>
</feature>
<feature type="compositionally biased region" description="Basic and acidic residues" evidence="1">
    <location>
        <begin position="536"/>
        <end position="550"/>
    </location>
</feature>
<feature type="compositionally biased region" description="Polar residues" evidence="1">
    <location>
        <begin position="96"/>
        <end position="107"/>
    </location>
</feature>
<feature type="compositionally biased region" description="Low complexity" evidence="1">
    <location>
        <begin position="398"/>
        <end position="411"/>
    </location>
</feature>
<dbReference type="SUPFAM" id="SSF53474">
    <property type="entry name" value="alpha/beta-Hydrolases"/>
    <property type="match status" value="1"/>
</dbReference>
<name>A0A3D8T454_9EURO</name>
<dbReference type="InterPro" id="IPR029058">
    <property type="entry name" value="AB_hydrolase_fold"/>
</dbReference>
<accession>A0A3D8T454</accession>
<feature type="region of interest" description="Disordered" evidence="1">
    <location>
        <begin position="332"/>
        <end position="356"/>
    </location>
</feature>
<evidence type="ECO:0000313" key="2">
    <source>
        <dbReference type="EMBL" id="RDW93337.1"/>
    </source>
</evidence>
<dbReference type="Gene3D" id="3.40.50.1820">
    <property type="entry name" value="alpha/beta hydrolase"/>
    <property type="match status" value="1"/>
</dbReference>
<dbReference type="GeneID" id="38111029"/>
<protein>
    <recommendedName>
        <fullName evidence="4">Alpha/beta hydrolase fold-3 domain-containing protein</fullName>
    </recommendedName>
</protein>
<proteinExistence type="predicted"/>
<dbReference type="STRING" id="1810919.A0A3D8T454"/>
<gene>
    <name evidence="2" type="ORF">DSM5745_00659</name>
</gene>
<dbReference type="AlphaFoldDB" id="A0A3D8T454"/>
<evidence type="ECO:0000313" key="3">
    <source>
        <dbReference type="Proteomes" id="UP000256690"/>
    </source>
</evidence>
<feature type="region of interest" description="Disordered" evidence="1">
    <location>
        <begin position="479"/>
        <end position="504"/>
    </location>
</feature>
<dbReference type="RefSeq" id="XP_026608520.1">
    <property type="nucleotide sequence ID" value="XM_026742675.1"/>
</dbReference>
<dbReference type="Proteomes" id="UP000256690">
    <property type="component" value="Unassembled WGS sequence"/>
</dbReference>
<comment type="caution">
    <text evidence="2">The sequence shown here is derived from an EMBL/GenBank/DDBJ whole genome shotgun (WGS) entry which is preliminary data.</text>
</comment>
<feature type="region of interest" description="Disordered" evidence="1">
    <location>
        <begin position="398"/>
        <end position="442"/>
    </location>
</feature>
<evidence type="ECO:0000256" key="1">
    <source>
        <dbReference type="SAM" id="MobiDB-lite"/>
    </source>
</evidence>
<evidence type="ECO:0008006" key="4">
    <source>
        <dbReference type="Google" id="ProtNLM"/>
    </source>
</evidence>
<keyword evidence="3" id="KW-1185">Reference proteome</keyword>
<feature type="compositionally biased region" description="Basic and acidic residues" evidence="1">
    <location>
        <begin position="421"/>
        <end position="433"/>
    </location>
</feature>
<sequence length="550" mass="61122">MQRFGPSRLILLPRLHVCGISLASSRSIPRTLGVRRCALSVPVRSASTSVDGIYDVPVGGNGYISLSVVQPKPANLVSANVIINLPQGPLFHGQNVKDQTQNNGPETISSSDGSGDAISARTLADITSSTVVTINYRLGKMPFDENQLPLHARLQIHRGEKEPESLYYHYPTPVHDTLTGFDWVLENLQPARLGIIGTHIGGSLALMLALTEPRSVHAVAALEPVCDWTSLDEYCTSSSIPVSRRRKRHVPKDLVPLLEARERFFANLERYFDSFASPILFLRSPGKDTPKVFPRYQTGPEYPVPVRVVGQEDPEEELEIWDPYVLHDEIRSPKDRAPDFGSLLEDQPPARRRKALSRWPPYGLDYGAGGPPERYSRQPIERLDVTLPWVRIFTFTEQQSKESTSTSTNDLPTPPPTPSEESERQDVFEYKEPVKRRRTRNDTVLSHQATEMVDVMRRACFFGRERGFGEERVTLSHISVPSSDPSAPGVLSSSHANSEYGSKEATTLAGGWLTETFDLDIKTDSNSDSDSDSVADADRGVDNVDTDTHR</sequence>
<feature type="region of interest" description="Disordered" evidence="1">
    <location>
        <begin position="521"/>
        <end position="550"/>
    </location>
</feature>
<dbReference type="OrthoDB" id="5396420at2759"/>
<feature type="region of interest" description="Disordered" evidence="1">
    <location>
        <begin position="93"/>
        <end position="115"/>
    </location>
</feature>